<sequence length="109" mass="11726">MPGPDPAAIAQAPGGSLGPDPPREGEPGLLLTQPTSLKRQEVAWAPIPCGKERHMAPLNPHKSPPHFVPSHSLILNESPFAVLSIIKAFYELQHQKDKGKEAEAQTEAK</sequence>
<name>A0A091DHB6_FUKDA</name>
<proteinExistence type="predicted"/>
<organism evidence="2 3">
    <name type="scientific">Fukomys damarensis</name>
    <name type="common">Damaraland mole rat</name>
    <name type="synonym">Cryptomys damarensis</name>
    <dbReference type="NCBI Taxonomy" id="885580"/>
    <lineage>
        <taxon>Eukaryota</taxon>
        <taxon>Metazoa</taxon>
        <taxon>Chordata</taxon>
        <taxon>Craniata</taxon>
        <taxon>Vertebrata</taxon>
        <taxon>Euteleostomi</taxon>
        <taxon>Mammalia</taxon>
        <taxon>Eutheria</taxon>
        <taxon>Euarchontoglires</taxon>
        <taxon>Glires</taxon>
        <taxon>Rodentia</taxon>
        <taxon>Hystricomorpha</taxon>
        <taxon>Bathyergidae</taxon>
        <taxon>Fukomys</taxon>
    </lineage>
</organism>
<dbReference type="EMBL" id="KN122548">
    <property type="protein sequence ID" value="KFO29893.1"/>
    <property type="molecule type" value="Genomic_DNA"/>
</dbReference>
<dbReference type="Proteomes" id="UP000028990">
    <property type="component" value="Unassembled WGS sequence"/>
</dbReference>
<dbReference type="AlphaFoldDB" id="A0A091DHB6"/>
<reference evidence="2 3" key="1">
    <citation type="submission" date="2013-11" db="EMBL/GenBank/DDBJ databases">
        <title>The Damaraland mole rat (Fukomys damarensis) genome and evolution of African mole rats.</title>
        <authorList>
            <person name="Gladyshev V.N."/>
            <person name="Fang X."/>
        </authorList>
    </citation>
    <scope>NUCLEOTIDE SEQUENCE [LARGE SCALE GENOMIC DNA]</scope>
    <source>
        <tissue evidence="2">Liver</tissue>
    </source>
</reference>
<evidence type="ECO:0000313" key="3">
    <source>
        <dbReference type="Proteomes" id="UP000028990"/>
    </source>
</evidence>
<accession>A0A091DHB6</accession>
<keyword evidence="3" id="KW-1185">Reference proteome</keyword>
<gene>
    <name evidence="2" type="ORF">H920_08725</name>
</gene>
<evidence type="ECO:0000256" key="1">
    <source>
        <dbReference type="SAM" id="MobiDB-lite"/>
    </source>
</evidence>
<evidence type="ECO:0000313" key="2">
    <source>
        <dbReference type="EMBL" id="KFO29893.1"/>
    </source>
</evidence>
<protein>
    <submittedName>
        <fullName evidence="2">Uncharacterized protein</fullName>
    </submittedName>
</protein>
<feature type="region of interest" description="Disordered" evidence="1">
    <location>
        <begin position="1"/>
        <end position="37"/>
    </location>
</feature>